<keyword evidence="2" id="KW-1185">Reference proteome</keyword>
<name>A0ABW5NAC3_9FLAO</name>
<accession>A0ABW5NAC3</accession>
<dbReference type="InterPro" id="IPR015943">
    <property type="entry name" value="WD40/YVTN_repeat-like_dom_sf"/>
</dbReference>
<proteinExistence type="predicted"/>
<evidence type="ECO:0000313" key="2">
    <source>
        <dbReference type="Proteomes" id="UP001597459"/>
    </source>
</evidence>
<dbReference type="Gene3D" id="2.130.10.10">
    <property type="entry name" value="YVTN repeat-like/Quinoprotein amine dehydrogenase"/>
    <property type="match status" value="2"/>
</dbReference>
<dbReference type="SUPFAM" id="SSF110296">
    <property type="entry name" value="Oligoxyloglucan reducing end-specific cellobiohydrolase"/>
    <property type="match status" value="2"/>
</dbReference>
<dbReference type="RefSeq" id="WP_378298207.1">
    <property type="nucleotide sequence ID" value="NZ_JBHULX010000030.1"/>
</dbReference>
<comment type="caution">
    <text evidence="1">The sequence shown here is derived from an EMBL/GenBank/DDBJ whole genome shotgun (WGS) entry which is preliminary data.</text>
</comment>
<protein>
    <submittedName>
        <fullName evidence="1">WD40/YVTN/BNR-like repeat-containing protein</fullName>
    </submittedName>
</protein>
<evidence type="ECO:0000313" key="1">
    <source>
        <dbReference type="EMBL" id="MFD2592017.1"/>
    </source>
</evidence>
<organism evidence="1 2">
    <name type="scientific">Aquimarina hainanensis</name>
    <dbReference type="NCBI Taxonomy" id="1578017"/>
    <lineage>
        <taxon>Bacteria</taxon>
        <taxon>Pseudomonadati</taxon>
        <taxon>Bacteroidota</taxon>
        <taxon>Flavobacteriia</taxon>
        <taxon>Flavobacteriales</taxon>
        <taxon>Flavobacteriaceae</taxon>
        <taxon>Aquimarina</taxon>
    </lineage>
</organism>
<dbReference type="Proteomes" id="UP001597459">
    <property type="component" value="Unassembled WGS sequence"/>
</dbReference>
<gene>
    <name evidence="1" type="ORF">ACFSTE_14355</name>
</gene>
<dbReference type="EMBL" id="JBHULX010000030">
    <property type="protein sequence ID" value="MFD2592017.1"/>
    <property type="molecule type" value="Genomic_DNA"/>
</dbReference>
<reference evidence="2" key="1">
    <citation type="journal article" date="2019" name="Int. J. Syst. Evol. Microbiol.">
        <title>The Global Catalogue of Microorganisms (GCM) 10K type strain sequencing project: providing services to taxonomists for standard genome sequencing and annotation.</title>
        <authorList>
            <consortium name="The Broad Institute Genomics Platform"/>
            <consortium name="The Broad Institute Genome Sequencing Center for Infectious Disease"/>
            <person name="Wu L."/>
            <person name="Ma J."/>
        </authorList>
    </citation>
    <scope>NUCLEOTIDE SEQUENCE [LARGE SCALE GENOMIC DNA]</scope>
    <source>
        <strain evidence="2">KCTC 42423</strain>
    </source>
</reference>
<sequence length="869" mass="95227">MKTTFLRKGILSVCIVFLSSVLYLYHDSDTKKNEEGLQELRDQHLYFLENSPFKESLLLTKKARKKRGIPPNKYFEQMWELTMNPKTGRTEPEKIFEVQKQLKSRNVKRAPGENNANAWEERGPNDVGGRTRAILFDPNDQTNRRVFAGGVSGGLWVNNDITSAASQWTRVQNVPGNLSVTSITVDPRNSNIWYIGTGEQYTFGDVVGTGVYRSVDGGNNWQIVNIPPAGGGDLQVDETNLFLSGIYFVNDIIAWENTTENRTELFVGVGANIYLPSNEPRNWLGVQSAGMYHSIDGGATWNRIESANMRYQQDNNTYYYIPNDFEIGADNRLWMGTINFVKFDNIGGGRVFSSVNGATWVEAAASPLGDSNRVELEPSATDPNKIYALTQGVLRDGNNNVIEPVHIYRTTDGFATNPVATALPVDHDRAIPIIGYDGIPANDFTRGQAFYDLMIEADPTNDNVVYVGGIDLFRSANGGNNWTQISKWSNNSGLAQLRASLVHADQHAMVFRPGNTNQAIFGNDGGVYYASDLARAGNSDVIGKRVNNYNVTQYVKAGIGPNGARDQNGIFTAGSQDNGSQAFRNAVAGINGSEQLSGGDGFYTFVDKDGEYMISTYVFNNIHRYKLPWDGKGQQAGGGEAILSEGTGDFVNQMGYDNDANFILSNASKRGGNTSIKTIDVANNRNGNIDNQMLTAKPTAFVASTFANNTWYVGAADGKLFRLTNVGVGAANWAEINTPFVGSVSSVRLGATANDLLVTIHNYGVTSIWYSSDAGVNWVSKEGNLPDIPVRDILQNPLDRTEVIVATQLGVWMSNNFDNANPVWRQSYNGMSDVSVTSFDYWAIDGDDNNNIVIASTYGRGVFTGSFTA</sequence>
<feature type="non-terminal residue" evidence="1">
    <location>
        <position position="869"/>
    </location>
</feature>